<dbReference type="EMBL" id="JAKUDN010000002">
    <property type="protein sequence ID" value="MCP8352673.1"/>
    <property type="molecule type" value="Genomic_DNA"/>
</dbReference>
<keyword evidence="2" id="KW-1185">Reference proteome</keyword>
<dbReference type="InterPro" id="IPR026906">
    <property type="entry name" value="LRR_5"/>
</dbReference>
<evidence type="ECO:0000313" key="1">
    <source>
        <dbReference type="EMBL" id="MCP8352673.1"/>
    </source>
</evidence>
<accession>A0ABT1L7A4</accession>
<dbReference type="InterPro" id="IPR032675">
    <property type="entry name" value="LRR_dom_sf"/>
</dbReference>
<dbReference type="RefSeq" id="WP_258569776.1">
    <property type="nucleotide sequence ID" value="NZ_JAKUDN010000002.1"/>
</dbReference>
<gene>
    <name evidence="1" type="ORF">MKS91_05185</name>
</gene>
<sequence>MAMFNMNEAGLLITCTLEEGETDVVIPNNVTSIGDGVFYGCTGLTSVTIPDSVASMGDLAFAYCSGLTQVTISNSMTSIGYSAFSGCTSLTEVEILEGVTGIGGWAFKYCTSLASIVIPNSVTSIGGWAFKSCTSLTEVEILEGVTSIGEGAFGDCKGLTSIEIPNSVTSIGEGALEGCSGLKSLCIPGFTALSALQKSFWIRDYENDEYVAPEASKILPKSGFRLIRGSVSIDLSNKVAQSGNIYAKHFCALLLFIQRRIEYPLPIPQQHVPHDTLPHMPIEMWAMIANFYYQEYFPKLDITTTQAGLDEEELKRRYENQDAALTSYNTAIDKLQQDWGTPVRHMK</sequence>
<dbReference type="InterPro" id="IPR053139">
    <property type="entry name" value="Surface_bspA-like"/>
</dbReference>
<name>A0ABT1L7A4_9GAMM</name>
<dbReference type="SUPFAM" id="SSF52058">
    <property type="entry name" value="L domain-like"/>
    <property type="match status" value="1"/>
</dbReference>
<dbReference type="Gene3D" id="3.80.10.10">
    <property type="entry name" value="Ribonuclease Inhibitor"/>
    <property type="match status" value="2"/>
</dbReference>
<dbReference type="Pfam" id="PF13306">
    <property type="entry name" value="LRR_5"/>
    <property type="match status" value="1"/>
</dbReference>
<comment type="caution">
    <text evidence="1">The sequence shown here is derived from an EMBL/GenBank/DDBJ whole genome shotgun (WGS) entry which is preliminary data.</text>
</comment>
<proteinExistence type="predicted"/>
<organism evidence="1 2">
    <name type="scientific">Candidatus Synchoanobacter obligatus</name>
    <dbReference type="NCBI Taxonomy" id="2919597"/>
    <lineage>
        <taxon>Bacteria</taxon>
        <taxon>Pseudomonadati</taxon>
        <taxon>Pseudomonadota</taxon>
        <taxon>Gammaproteobacteria</taxon>
        <taxon>Candidatus Comchoanobacterales</taxon>
        <taxon>Candidatus Comchoanobacteraceae</taxon>
        <taxon>Candidatus Synchoanobacter</taxon>
    </lineage>
</organism>
<dbReference type="Proteomes" id="UP001320768">
    <property type="component" value="Unassembled WGS sequence"/>
</dbReference>
<protein>
    <submittedName>
        <fullName evidence="1">Leucine-rich repeat domain-containing protein</fullName>
    </submittedName>
</protein>
<evidence type="ECO:0000313" key="2">
    <source>
        <dbReference type="Proteomes" id="UP001320768"/>
    </source>
</evidence>
<dbReference type="PANTHER" id="PTHR45661:SF3">
    <property type="entry name" value="IG-LIKE DOMAIN-CONTAINING PROTEIN"/>
    <property type="match status" value="1"/>
</dbReference>
<dbReference type="PANTHER" id="PTHR45661">
    <property type="entry name" value="SURFACE ANTIGEN"/>
    <property type="match status" value="1"/>
</dbReference>
<reference evidence="1 2" key="1">
    <citation type="journal article" date="2022" name="Nat. Microbiol.">
        <title>The microbiome of a bacterivorous marine choanoflagellate contains a resource-demanding obligate bacterial associate.</title>
        <authorList>
            <person name="Needham D.M."/>
            <person name="Poirier C."/>
            <person name="Bachy C."/>
            <person name="George E.E."/>
            <person name="Wilken S."/>
            <person name="Yung C.C.M."/>
            <person name="Limardo A.J."/>
            <person name="Morando M."/>
            <person name="Sudek L."/>
            <person name="Malmstrom R.R."/>
            <person name="Keeling P.J."/>
            <person name="Santoro A.E."/>
            <person name="Worden A.Z."/>
        </authorList>
    </citation>
    <scope>NUCLEOTIDE SEQUENCE [LARGE SCALE GENOMIC DNA]</scope>
    <source>
        <strain evidence="1 2">Comchoano-2</strain>
    </source>
</reference>